<dbReference type="Proteomes" id="UP001209570">
    <property type="component" value="Unassembled WGS sequence"/>
</dbReference>
<protein>
    <recommendedName>
        <fullName evidence="4">START domain-containing protein</fullName>
    </recommendedName>
</protein>
<dbReference type="AlphaFoldDB" id="A0AAD5LIC1"/>
<reference evidence="2" key="1">
    <citation type="submission" date="2021-12" db="EMBL/GenBank/DDBJ databases">
        <title>Prjna785345.</title>
        <authorList>
            <person name="Rujirawat T."/>
            <person name="Krajaejun T."/>
        </authorList>
    </citation>
    <scope>NUCLEOTIDE SEQUENCE</scope>
    <source>
        <strain evidence="2">Pi057C3</strain>
    </source>
</reference>
<gene>
    <name evidence="2" type="ORF">P43SY_002176</name>
</gene>
<organism evidence="2 3">
    <name type="scientific">Pythium insidiosum</name>
    <name type="common">Pythiosis disease agent</name>
    <dbReference type="NCBI Taxonomy" id="114742"/>
    <lineage>
        <taxon>Eukaryota</taxon>
        <taxon>Sar</taxon>
        <taxon>Stramenopiles</taxon>
        <taxon>Oomycota</taxon>
        <taxon>Peronosporomycetes</taxon>
        <taxon>Pythiales</taxon>
        <taxon>Pythiaceae</taxon>
        <taxon>Pythium</taxon>
    </lineage>
</organism>
<comment type="caution">
    <text evidence="2">The sequence shown here is derived from an EMBL/GenBank/DDBJ whole genome shotgun (WGS) entry which is preliminary data.</text>
</comment>
<dbReference type="InterPro" id="IPR052727">
    <property type="entry name" value="Rab4/Rab5_effector"/>
</dbReference>
<dbReference type="InterPro" id="IPR023393">
    <property type="entry name" value="START-like_dom_sf"/>
</dbReference>
<dbReference type="Gene3D" id="3.30.530.20">
    <property type="match status" value="1"/>
</dbReference>
<evidence type="ECO:0000256" key="1">
    <source>
        <dbReference type="SAM" id="MobiDB-lite"/>
    </source>
</evidence>
<dbReference type="SUPFAM" id="SSF55961">
    <property type="entry name" value="Bet v1-like"/>
    <property type="match status" value="1"/>
</dbReference>
<dbReference type="PANTHER" id="PTHR13510">
    <property type="entry name" value="FYVE-FINGER-CONTAINING RAB5 EFFECTOR PROTEIN RABENOSYN-5-RELATED"/>
    <property type="match status" value="1"/>
</dbReference>
<proteinExistence type="predicted"/>
<sequence>MTSDDRRSRLYANDGGQLPRPPAASASPSPSPSPSPAPSHRRRRSQPQQTRAAPLRGQDLFKCPELDQRMRKYLVRLANETANHLIKDTLEPAADAATAATPRIDWQPMSTIRGIEIFRGVDTSEQALDVKDTTCLRGVTEVNASIEEFAMLFKMDSNRELAEHGLLFNPDLLDMATLYSLVQPSGNHPRRYVGIKWCLMQSPARIFRNRDFCYLECQKEFHDARGRRGWVRSLHSIKMPCCPPLEKSHGIVRASLYRCGLIAVETDQPGVLATTYTIEMDLKGHFPEVFQPKFLSQRIAALASIDRFLQQQRLSSSPLLAAINPVETITAIDDD</sequence>
<name>A0AAD5LIC1_PYTIN</name>
<accession>A0AAD5LIC1</accession>
<dbReference type="PANTHER" id="PTHR13510:SF44">
    <property type="entry name" value="RABENOSYN-5"/>
    <property type="match status" value="1"/>
</dbReference>
<evidence type="ECO:0000313" key="2">
    <source>
        <dbReference type="EMBL" id="KAJ0399511.1"/>
    </source>
</evidence>
<feature type="region of interest" description="Disordered" evidence="1">
    <location>
        <begin position="1"/>
        <end position="59"/>
    </location>
</feature>
<dbReference type="EMBL" id="JAKCXM010000180">
    <property type="protein sequence ID" value="KAJ0399511.1"/>
    <property type="molecule type" value="Genomic_DNA"/>
</dbReference>
<evidence type="ECO:0000313" key="3">
    <source>
        <dbReference type="Proteomes" id="UP001209570"/>
    </source>
</evidence>
<keyword evidence="3" id="KW-1185">Reference proteome</keyword>
<evidence type="ECO:0008006" key="4">
    <source>
        <dbReference type="Google" id="ProtNLM"/>
    </source>
</evidence>